<evidence type="ECO:0000259" key="11">
    <source>
        <dbReference type="Pfam" id="PF08245"/>
    </source>
</evidence>
<dbReference type="NCBIfam" id="NF001126">
    <property type="entry name" value="PRK00139.1-4"/>
    <property type="match status" value="1"/>
</dbReference>
<feature type="binding site" evidence="7">
    <location>
        <position position="463"/>
    </location>
    <ligand>
        <name>meso-2,6-diaminopimelate</name>
        <dbReference type="ChEBI" id="CHEBI:57791"/>
    </ligand>
</feature>
<dbReference type="Proteomes" id="UP000184268">
    <property type="component" value="Unassembled WGS sequence"/>
</dbReference>
<dbReference type="Gene3D" id="3.40.1190.10">
    <property type="entry name" value="Mur-like, catalytic domain"/>
    <property type="match status" value="1"/>
</dbReference>
<evidence type="ECO:0000259" key="9">
    <source>
        <dbReference type="Pfam" id="PF01225"/>
    </source>
</evidence>
<dbReference type="InterPro" id="IPR036565">
    <property type="entry name" value="Mur-like_cat_sf"/>
</dbReference>
<dbReference type="GO" id="GO:0071555">
    <property type="term" value="P:cell wall organization"/>
    <property type="evidence" value="ECO:0007669"/>
    <property type="project" value="UniProtKB-KW"/>
</dbReference>
<keyword evidence="6 7" id="KW-0961">Cell wall biogenesis/degradation</keyword>
<feature type="binding site" evidence="7">
    <location>
        <position position="151"/>
    </location>
    <ligand>
        <name>UDP-N-acetyl-alpha-D-muramoyl-L-alanyl-D-glutamate</name>
        <dbReference type="ChEBI" id="CHEBI:83900"/>
    </ligand>
</feature>
<gene>
    <name evidence="7" type="primary">murE</name>
    <name evidence="12" type="ORF">SAMN02745129_3510</name>
</gene>
<accession>A0A1M5XFV0</accession>
<dbReference type="InterPro" id="IPR004101">
    <property type="entry name" value="Mur_ligase_C"/>
</dbReference>
<dbReference type="Gene3D" id="3.90.190.20">
    <property type="entry name" value="Mur ligase, C-terminal domain"/>
    <property type="match status" value="1"/>
</dbReference>
<dbReference type="GO" id="GO:0009252">
    <property type="term" value="P:peptidoglycan biosynthetic process"/>
    <property type="evidence" value="ECO:0007669"/>
    <property type="project" value="UniProtKB-UniRule"/>
</dbReference>
<dbReference type="Gene3D" id="3.40.1390.10">
    <property type="entry name" value="MurE/MurF, N-terminal domain"/>
    <property type="match status" value="1"/>
</dbReference>
<evidence type="ECO:0000313" key="12">
    <source>
        <dbReference type="EMBL" id="SHH98700.1"/>
    </source>
</evidence>
<feature type="modified residue" description="N6-carboxylysine" evidence="7">
    <location>
        <position position="219"/>
    </location>
</feature>
<keyword evidence="7" id="KW-0963">Cytoplasm</keyword>
<dbReference type="InterPro" id="IPR035911">
    <property type="entry name" value="MurE/MurF_N"/>
</dbReference>
<dbReference type="InterPro" id="IPR005761">
    <property type="entry name" value="UDP-N-AcMur-Glu-dNH2Pim_ligase"/>
</dbReference>
<keyword evidence="7" id="KW-0460">Magnesium</keyword>
<keyword evidence="7 12" id="KW-0436">Ligase</keyword>
<dbReference type="SUPFAM" id="SSF53623">
    <property type="entry name" value="MurD-like peptide ligases, catalytic domain"/>
    <property type="match status" value="1"/>
</dbReference>
<evidence type="ECO:0000256" key="8">
    <source>
        <dbReference type="RuleBase" id="RU004135"/>
    </source>
</evidence>
<dbReference type="PANTHER" id="PTHR23135:SF4">
    <property type="entry name" value="UDP-N-ACETYLMURAMOYL-L-ALANYL-D-GLUTAMATE--2,6-DIAMINOPIMELATE LIGASE MURE HOMOLOG, CHLOROPLASTIC"/>
    <property type="match status" value="1"/>
</dbReference>
<comment type="cofactor">
    <cofactor evidence="7">
        <name>Mg(2+)</name>
        <dbReference type="ChEBI" id="CHEBI:18420"/>
    </cofactor>
</comment>
<evidence type="ECO:0000256" key="7">
    <source>
        <dbReference type="HAMAP-Rule" id="MF_00208"/>
    </source>
</evidence>
<feature type="domain" description="Mur ligase central" evidence="11">
    <location>
        <begin position="108"/>
        <end position="312"/>
    </location>
</feature>
<dbReference type="RefSeq" id="WP_067661590.1">
    <property type="nucleotide sequence ID" value="NZ_FQXG01000005.1"/>
</dbReference>
<dbReference type="GO" id="GO:0005737">
    <property type="term" value="C:cytoplasm"/>
    <property type="evidence" value="ECO:0007669"/>
    <property type="project" value="UniProtKB-SubCell"/>
</dbReference>
<dbReference type="SUPFAM" id="SSF63418">
    <property type="entry name" value="MurE/MurF N-terminal domain"/>
    <property type="match status" value="1"/>
</dbReference>
<dbReference type="InterPro" id="IPR000713">
    <property type="entry name" value="Mur_ligase_N"/>
</dbReference>
<dbReference type="UniPathway" id="UPA00219"/>
<evidence type="ECO:0000256" key="1">
    <source>
        <dbReference type="ARBA" id="ARBA00005898"/>
    </source>
</evidence>
<dbReference type="InterPro" id="IPR013221">
    <property type="entry name" value="Mur_ligase_cen"/>
</dbReference>
<feature type="binding site" evidence="7">
    <location>
        <position position="459"/>
    </location>
    <ligand>
        <name>meso-2,6-diaminopimelate</name>
        <dbReference type="ChEBI" id="CHEBI:57791"/>
    </ligand>
</feature>
<dbReference type="EMBL" id="FQXG01000005">
    <property type="protein sequence ID" value="SHH98700.1"/>
    <property type="molecule type" value="Genomic_DNA"/>
</dbReference>
<dbReference type="OrthoDB" id="9800958at2"/>
<feature type="binding site" evidence="7">
    <location>
        <position position="185"/>
    </location>
    <ligand>
        <name>UDP-N-acetyl-alpha-D-muramoyl-L-alanyl-D-glutamate</name>
        <dbReference type="ChEBI" id="CHEBI:83900"/>
    </ligand>
</feature>
<evidence type="ECO:0000256" key="5">
    <source>
        <dbReference type="ARBA" id="ARBA00023306"/>
    </source>
</evidence>
<proteinExistence type="inferred from homology"/>
<feature type="domain" description="Mur ligase C-terminal" evidence="10">
    <location>
        <begin position="335"/>
        <end position="461"/>
    </location>
</feature>
<feature type="binding site" evidence="7">
    <location>
        <position position="187"/>
    </location>
    <ligand>
        <name>UDP-N-acetyl-alpha-D-muramoyl-L-alanyl-D-glutamate</name>
        <dbReference type="ChEBI" id="CHEBI:83900"/>
    </ligand>
</feature>
<comment type="catalytic activity">
    <reaction evidence="7">
        <text>UDP-N-acetyl-alpha-D-muramoyl-L-alanyl-D-glutamate + meso-2,6-diaminopimelate + ATP = UDP-N-acetyl-alpha-D-muramoyl-L-alanyl-gamma-D-glutamyl-meso-2,6-diaminopimelate + ADP + phosphate + H(+)</text>
        <dbReference type="Rhea" id="RHEA:23676"/>
        <dbReference type="ChEBI" id="CHEBI:15378"/>
        <dbReference type="ChEBI" id="CHEBI:30616"/>
        <dbReference type="ChEBI" id="CHEBI:43474"/>
        <dbReference type="ChEBI" id="CHEBI:57791"/>
        <dbReference type="ChEBI" id="CHEBI:83900"/>
        <dbReference type="ChEBI" id="CHEBI:83905"/>
        <dbReference type="ChEBI" id="CHEBI:456216"/>
        <dbReference type="EC" id="6.3.2.13"/>
    </reaction>
</comment>
<dbReference type="SUPFAM" id="SSF53244">
    <property type="entry name" value="MurD-like peptide ligases, peptide-binding domain"/>
    <property type="match status" value="1"/>
</dbReference>
<evidence type="ECO:0000313" key="13">
    <source>
        <dbReference type="Proteomes" id="UP000184268"/>
    </source>
</evidence>
<dbReference type="Pfam" id="PF08245">
    <property type="entry name" value="Mur_ligase_M"/>
    <property type="match status" value="1"/>
</dbReference>
<evidence type="ECO:0000259" key="10">
    <source>
        <dbReference type="Pfam" id="PF02875"/>
    </source>
</evidence>
<organism evidence="12 13">
    <name type="scientific">Ferrimonas marina</name>
    <dbReference type="NCBI Taxonomy" id="299255"/>
    <lineage>
        <taxon>Bacteria</taxon>
        <taxon>Pseudomonadati</taxon>
        <taxon>Pseudomonadota</taxon>
        <taxon>Gammaproteobacteria</taxon>
        <taxon>Alteromonadales</taxon>
        <taxon>Ferrimonadaceae</taxon>
        <taxon>Ferrimonas</taxon>
    </lineage>
</organism>
<dbReference type="GO" id="GO:0008360">
    <property type="term" value="P:regulation of cell shape"/>
    <property type="evidence" value="ECO:0007669"/>
    <property type="project" value="UniProtKB-KW"/>
</dbReference>
<keyword evidence="3 7" id="KW-0133">Cell shape</keyword>
<dbReference type="AlphaFoldDB" id="A0A1M5XFV0"/>
<dbReference type="PANTHER" id="PTHR23135">
    <property type="entry name" value="MUR LIGASE FAMILY MEMBER"/>
    <property type="match status" value="1"/>
</dbReference>
<keyword evidence="7" id="KW-0547">Nucleotide-binding</keyword>
<feature type="short sequence motif" description="Meso-diaminopimelate recognition motif" evidence="7">
    <location>
        <begin position="408"/>
        <end position="411"/>
    </location>
</feature>
<protein>
    <recommendedName>
        <fullName evidence="7">UDP-N-acetylmuramoyl-L-alanyl-D-glutamate--2,6-diaminopimelate ligase</fullName>
        <ecNumber evidence="7">6.3.2.13</ecNumber>
    </recommendedName>
    <alternativeName>
        <fullName evidence="7">Meso-A2pm-adding enzyme</fullName>
    </alternativeName>
    <alternativeName>
        <fullName evidence="7">Meso-diaminopimelate-adding enzyme</fullName>
    </alternativeName>
    <alternativeName>
        <fullName evidence="7">UDP-MurNAc-L-Ala-D-Glu:meso-diaminopimelate ligase</fullName>
    </alternativeName>
    <alternativeName>
        <fullName evidence="7">UDP-MurNAc-tripeptide synthetase</fullName>
    </alternativeName>
    <alternativeName>
        <fullName evidence="7">UDP-N-acetylmuramyl-tripeptide synthetase</fullName>
    </alternativeName>
</protein>
<dbReference type="InterPro" id="IPR036615">
    <property type="entry name" value="Mur_ligase_C_dom_sf"/>
</dbReference>
<evidence type="ECO:0000256" key="2">
    <source>
        <dbReference type="ARBA" id="ARBA00022618"/>
    </source>
</evidence>
<comment type="subcellular location">
    <subcellularLocation>
        <location evidence="7 8">Cytoplasm</location>
    </subcellularLocation>
</comment>
<feature type="binding site" evidence="7">
    <location>
        <position position="27"/>
    </location>
    <ligand>
        <name>UDP-N-acetyl-alpha-D-muramoyl-L-alanyl-D-glutamate</name>
        <dbReference type="ChEBI" id="CHEBI:83900"/>
    </ligand>
</feature>
<evidence type="ECO:0000256" key="6">
    <source>
        <dbReference type="ARBA" id="ARBA00023316"/>
    </source>
</evidence>
<comment type="similarity">
    <text evidence="1 7">Belongs to the MurCDEF family. MurE subfamily.</text>
</comment>
<dbReference type="GO" id="GO:0008765">
    <property type="term" value="F:UDP-N-acetylmuramoylalanyl-D-glutamate-2,6-diaminopimelate ligase activity"/>
    <property type="evidence" value="ECO:0007669"/>
    <property type="project" value="UniProtKB-UniRule"/>
</dbReference>
<evidence type="ECO:0000256" key="3">
    <source>
        <dbReference type="ARBA" id="ARBA00022960"/>
    </source>
</evidence>
<sequence>MSSLDSVLAPWVTVETGIRFNNMALDSRKIEPGDLFVAVQGHLLDGRDFIEAAIAKGAVAILCQADQSGRLPDQGGVPVVGIRALPQHLSAVALRAYPQASEPRLVGVTGTNGKTTVTQLYAQLRTGLDERTGVMGTVGNGLWGQLTPSANTTSDAVTVAATLAAQAQAGASAVAMEISSHGLSQNRVSALPIEVAVFTNLSRDHLDYHGDMESYAEAKRQLFSQPGLQGSVLNLDDEYGSLWHRQLKGQMRALGYSIDGARCEGDYLTATDLRFTDAGVEARLESSFGQGQLRSPLLGKFNLANLLAALGALLMQGYPLADLLAQVAKLQPAAGRMERYQGSTGPTLVVDYAHTPDALEQALSALRHHCQGQLWCLFGCGGERDRGKRPMMAQSAERFADRLVITADNPRSEAFDQIVQDMLPGLQKPDGALVIEDRAEAVRQAYQQAADGDLILLAGKGHEDYQLIQGKTLSYNERHLAQALTGEEQ</sequence>
<dbReference type="STRING" id="299255.SAMN02745129_3510"/>
<keyword evidence="2 7" id="KW-0132">Cell division</keyword>
<comment type="function">
    <text evidence="7">Catalyzes the addition of meso-diaminopimelic acid to the nucleotide precursor UDP-N-acetylmuramoyl-L-alanyl-D-glutamate (UMAG) in the biosynthesis of bacterial cell-wall peptidoglycan.</text>
</comment>
<dbReference type="NCBIfam" id="NF001123">
    <property type="entry name" value="PRK00139.1-1"/>
    <property type="match status" value="1"/>
</dbReference>
<dbReference type="Pfam" id="PF02875">
    <property type="entry name" value="Mur_ligase_C"/>
    <property type="match status" value="1"/>
</dbReference>
<reference evidence="12 13" key="1">
    <citation type="submission" date="2016-11" db="EMBL/GenBank/DDBJ databases">
        <authorList>
            <person name="Jaros S."/>
            <person name="Januszkiewicz K."/>
            <person name="Wedrychowicz H."/>
        </authorList>
    </citation>
    <scope>NUCLEOTIDE SEQUENCE [LARGE SCALE GENOMIC DNA]</scope>
    <source>
        <strain evidence="12 13">DSM 16917</strain>
    </source>
</reference>
<comment type="PTM">
    <text evidence="7">Carboxylation is probably crucial for Mg(2+) binding and, consequently, for the gamma-phosphate positioning of ATP.</text>
</comment>
<evidence type="ECO:0000256" key="4">
    <source>
        <dbReference type="ARBA" id="ARBA00022984"/>
    </source>
</evidence>
<dbReference type="NCBIfam" id="TIGR01085">
    <property type="entry name" value="murE"/>
    <property type="match status" value="1"/>
</dbReference>
<name>A0A1M5XFV0_9GAMM</name>
<dbReference type="GO" id="GO:0005524">
    <property type="term" value="F:ATP binding"/>
    <property type="evidence" value="ECO:0007669"/>
    <property type="project" value="UniProtKB-UniRule"/>
</dbReference>
<dbReference type="GO" id="GO:0051301">
    <property type="term" value="P:cell division"/>
    <property type="evidence" value="ECO:0007669"/>
    <property type="project" value="UniProtKB-KW"/>
</dbReference>
<comment type="caution">
    <text evidence="7">Lacks conserved residue(s) required for the propagation of feature annotation.</text>
</comment>
<dbReference type="Pfam" id="PF01225">
    <property type="entry name" value="Mur_ligase"/>
    <property type="match status" value="1"/>
</dbReference>
<keyword evidence="13" id="KW-1185">Reference proteome</keyword>
<feature type="binding site" evidence="7">
    <location>
        <begin position="152"/>
        <end position="153"/>
    </location>
    <ligand>
        <name>UDP-N-acetyl-alpha-D-muramoyl-L-alanyl-D-glutamate</name>
        <dbReference type="ChEBI" id="CHEBI:83900"/>
    </ligand>
</feature>
<dbReference type="HAMAP" id="MF_00208">
    <property type="entry name" value="MurE"/>
    <property type="match status" value="1"/>
</dbReference>
<feature type="binding site" evidence="7">
    <location>
        <position position="179"/>
    </location>
    <ligand>
        <name>UDP-N-acetyl-alpha-D-muramoyl-L-alanyl-D-glutamate</name>
        <dbReference type="ChEBI" id="CHEBI:83900"/>
    </ligand>
</feature>
<feature type="binding site" evidence="7">
    <location>
        <begin position="408"/>
        <end position="411"/>
    </location>
    <ligand>
        <name>meso-2,6-diaminopimelate</name>
        <dbReference type="ChEBI" id="CHEBI:57791"/>
    </ligand>
</feature>
<comment type="pathway">
    <text evidence="7 8">Cell wall biogenesis; peptidoglycan biosynthesis.</text>
</comment>
<feature type="domain" description="Mur ligase N-terminal catalytic" evidence="9">
    <location>
        <begin position="21"/>
        <end position="80"/>
    </location>
</feature>
<feature type="binding site" evidence="7">
    <location>
        <position position="25"/>
    </location>
    <ligand>
        <name>UDP-N-acetyl-alpha-D-muramoyl-L-alanyl-D-glutamate</name>
        <dbReference type="ChEBI" id="CHEBI:83900"/>
    </ligand>
</feature>
<dbReference type="EC" id="6.3.2.13" evidence="7"/>
<feature type="binding site" evidence="7">
    <location>
        <position position="384"/>
    </location>
    <ligand>
        <name>meso-2,6-diaminopimelate</name>
        <dbReference type="ChEBI" id="CHEBI:57791"/>
    </ligand>
</feature>
<keyword evidence="5 7" id="KW-0131">Cell cycle</keyword>
<dbReference type="GO" id="GO:0000287">
    <property type="term" value="F:magnesium ion binding"/>
    <property type="evidence" value="ECO:0007669"/>
    <property type="project" value="UniProtKB-UniRule"/>
</dbReference>
<feature type="binding site" evidence="7">
    <location>
        <begin position="110"/>
        <end position="116"/>
    </location>
    <ligand>
        <name>ATP</name>
        <dbReference type="ChEBI" id="CHEBI:30616"/>
    </ligand>
</feature>
<keyword evidence="4 7" id="KW-0573">Peptidoglycan synthesis</keyword>
<keyword evidence="7" id="KW-0067">ATP-binding</keyword>